<evidence type="ECO:0000256" key="4">
    <source>
        <dbReference type="ARBA" id="ARBA00022475"/>
    </source>
</evidence>
<evidence type="ECO:0000256" key="3">
    <source>
        <dbReference type="ARBA" id="ARBA00022448"/>
    </source>
</evidence>
<evidence type="ECO:0000256" key="2">
    <source>
        <dbReference type="ARBA" id="ARBA00005417"/>
    </source>
</evidence>
<comment type="subcellular location">
    <subcellularLocation>
        <location evidence="1">Cell membrane</location>
    </subcellularLocation>
</comment>
<dbReference type="GO" id="GO:0042626">
    <property type="term" value="F:ATPase-coupled transmembrane transporter activity"/>
    <property type="evidence" value="ECO:0007669"/>
    <property type="project" value="TreeGrafter"/>
</dbReference>
<dbReference type="PANTHER" id="PTHR43553:SF24">
    <property type="entry name" value="ENERGY-COUPLING FACTOR TRANSPORTER ATP-BINDING PROTEIN ECFA1"/>
    <property type="match status" value="1"/>
</dbReference>
<dbReference type="AlphaFoldDB" id="A0A8J3I7G2"/>
<protein>
    <submittedName>
        <fullName evidence="10">Putative HMP/thiamine import ATP-binding protein YkoD</fullName>
    </submittedName>
</protein>
<feature type="domain" description="ABC transporter" evidence="9">
    <location>
        <begin position="304"/>
        <end position="536"/>
    </location>
</feature>
<keyword evidence="6 10" id="KW-0067">ATP-binding</keyword>
<name>A0A8J3I7G2_9CHLR</name>
<feature type="domain" description="ABC transporter" evidence="9">
    <location>
        <begin position="4"/>
        <end position="245"/>
    </location>
</feature>
<evidence type="ECO:0000256" key="1">
    <source>
        <dbReference type="ARBA" id="ARBA00004236"/>
    </source>
</evidence>
<gene>
    <name evidence="10" type="primary">ykoD</name>
    <name evidence="10" type="ORF">KSX_64180</name>
</gene>
<dbReference type="RefSeq" id="WP_220197453.1">
    <property type="nucleotide sequence ID" value="NZ_BNJF01000003.1"/>
</dbReference>
<accession>A0A8J3I7G2</accession>
<comment type="caution">
    <text evidence="10">The sequence shown here is derived from an EMBL/GenBank/DDBJ whole genome shotgun (WGS) entry which is preliminary data.</text>
</comment>
<dbReference type="GO" id="GO:0016887">
    <property type="term" value="F:ATP hydrolysis activity"/>
    <property type="evidence" value="ECO:0007669"/>
    <property type="project" value="InterPro"/>
</dbReference>
<evidence type="ECO:0000259" key="9">
    <source>
        <dbReference type="PROSITE" id="PS50893"/>
    </source>
</evidence>
<keyword evidence="4" id="KW-1003">Cell membrane</keyword>
<keyword evidence="3" id="KW-0813">Transport</keyword>
<dbReference type="CDD" id="cd03225">
    <property type="entry name" value="ABC_cobalt_CbiO_domain1"/>
    <property type="match status" value="2"/>
</dbReference>
<dbReference type="PANTHER" id="PTHR43553">
    <property type="entry name" value="HEAVY METAL TRANSPORTER"/>
    <property type="match status" value="1"/>
</dbReference>
<dbReference type="EMBL" id="BNJF01000003">
    <property type="protein sequence ID" value="GHO48255.1"/>
    <property type="molecule type" value="Genomic_DNA"/>
</dbReference>
<evidence type="ECO:0000313" key="11">
    <source>
        <dbReference type="Proteomes" id="UP000612362"/>
    </source>
</evidence>
<dbReference type="Pfam" id="PF00005">
    <property type="entry name" value="ABC_tran"/>
    <property type="match status" value="2"/>
</dbReference>
<dbReference type="InterPro" id="IPR003593">
    <property type="entry name" value="AAA+_ATPase"/>
</dbReference>
<evidence type="ECO:0000256" key="5">
    <source>
        <dbReference type="ARBA" id="ARBA00022741"/>
    </source>
</evidence>
<organism evidence="10 11">
    <name type="scientific">Ktedonospora formicarum</name>
    <dbReference type="NCBI Taxonomy" id="2778364"/>
    <lineage>
        <taxon>Bacteria</taxon>
        <taxon>Bacillati</taxon>
        <taxon>Chloroflexota</taxon>
        <taxon>Ktedonobacteria</taxon>
        <taxon>Ktedonobacterales</taxon>
        <taxon>Ktedonobacteraceae</taxon>
        <taxon>Ktedonospora</taxon>
    </lineage>
</organism>
<dbReference type="FunFam" id="3.40.50.300:FF:000224">
    <property type="entry name" value="Energy-coupling factor transporter ATP-binding protein EcfA"/>
    <property type="match status" value="1"/>
</dbReference>
<dbReference type="InterPro" id="IPR017871">
    <property type="entry name" value="ABC_transporter-like_CS"/>
</dbReference>
<evidence type="ECO:0000256" key="6">
    <source>
        <dbReference type="ARBA" id="ARBA00022840"/>
    </source>
</evidence>
<evidence type="ECO:0000256" key="7">
    <source>
        <dbReference type="ARBA" id="ARBA00022967"/>
    </source>
</evidence>
<dbReference type="SUPFAM" id="SSF52540">
    <property type="entry name" value="P-loop containing nucleoside triphosphate hydrolases"/>
    <property type="match status" value="2"/>
</dbReference>
<dbReference type="SMART" id="SM00382">
    <property type="entry name" value="AAA"/>
    <property type="match status" value="2"/>
</dbReference>
<dbReference type="Gene3D" id="3.40.50.300">
    <property type="entry name" value="P-loop containing nucleotide triphosphate hydrolases"/>
    <property type="match status" value="2"/>
</dbReference>
<dbReference type="PROSITE" id="PS50893">
    <property type="entry name" value="ABC_TRANSPORTER_2"/>
    <property type="match status" value="2"/>
</dbReference>
<keyword evidence="7" id="KW-1278">Translocase</keyword>
<dbReference type="InterPro" id="IPR003439">
    <property type="entry name" value="ABC_transporter-like_ATP-bd"/>
</dbReference>
<dbReference type="InterPro" id="IPR027417">
    <property type="entry name" value="P-loop_NTPase"/>
</dbReference>
<dbReference type="Proteomes" id="UP000612362">
    <property type="component" value="Unassembled WGS sequence"/>
</dbReference>
<dbReference type="NCBIfam" id="NF010167">
    <property type="entry name" value="PRK13648.1"/>
    <property type="match status" value="2"/>
</dbReference>
<dbReference type="InterPro" id="IPR015856">
    <property type="entry name" value="ABC_transpr_CbiO/EcfA_su"/>
</dbReference>
<comment type="similarity">
    <text evidence="2">Belongs to the ABC transporter superfamily.</text>
</comment>
<keyword evidence="5" id="KW-0547">Nucleotide-binding</keyword>
<dbReference type="InterPro" id="IPR050095">
    <property type="entry name" value="ECF_ABC_transporter_ATP-bd"/>
</dbReference>
<dbReference type="PROSITE" id="PS00211">
    <property type="entry name" value="ABC_TRANSPORTER_1"/>
    <property type="match status" value="2"/>
</dbReference>
<keyword evidence="11" id="KW-1185">Reference proteome</keyword>
<dbReference type="GO" id="GO:0005524">
    <property type="term" value="F:ATP binding"/>
    <property type="evidence" value="ECO:0007669"/>
    <property type="project" value="UniProtKB-KW"/>
</dbReference>
<dbReference type="GO" id="GO:0043190">
    <property type="term" value="C:ATP-binding cassette (ABC) transporter complex"/>
    <property type="evidence" value="ECO:0007669"/>
    <property type="project" value="TreeGrafter"/>
</dbReference>
<keyword evidence="8" id="KW-0472">Membrane</keyword>
<reference evidence="10" key="1">
    <citation type="submission" date="2020-10" db="EMBL/GenBank/DDBJ databases">
        <title>Taxonomic study of unclassified bacteria belonging to the class Ktedonobacteria.</title>
        <authorList>
            <person name="Yabe S."/>
            <person name="Wang C.M."/>
            <person name="Zheng Y."/>
            <person name="Sakai Y."/>
            <person name="Cavaletti L."/>
            <person name="Monciardini P."/>
            <person name="Donadio S."/>
        </authorList>
    </citation>
    <scope>NUCLEOTIDE SEQUENCE</scope>
    <source>
        <strain evidence="10">SOSP1-1</strain>
    </source>
</reference>
<sequence length="572" mass="62273">MALIDIQELTVKYRGRKQPILEDVNLSLYAGETVLLLGASGCGKSTLALTLNGLIPHESGIILRGRVHVNGLETQRESVARLAQEVGIVFQDPEAQFATLTVEDEIAFGLENLCVPVSEMDGRIEQALLSVGLPDHRQRPVDQLSGGEKQRIALASLLAMEPGVLVFDEPTANLDPVGTRNVFALLRQIKEQSAHTIILIEHKLDDLMDLVDRVVVLGRAGSIIADGTPRSVFYDSIETLQEYGVWVPQIALLAQRLRAQGVTLPHNPVTLAEAEQALRQSDFVIAAPSQSIPAIDEQVTQPAIEIRDLSLHHGARTILDHISLSVPQGDFLALVGANGAGKTTLAHHMMDIQHAPAGKVLLHGKEITRFSARELVHEVGYVFQNPEHQFITESVSDEIGYSLRVMGLSPDVVEARTSDLLERFGLTRLARANPFTLSHGEKRRLSVATVLAAGQRTLILDEPTFGQDQRNADALLDLLRSLHAEGHTIVAITHDMTLVAQHAQHVAVMSSGQLLFHGTPSGLFAQPDLLTRANLTPPPLALLSTRMGWPNLHTLDAIVSASQRPIIHNDPI</sequence>
<evidence type="ECO:0000256" key="8">
    <source>
        <dbReference type="ARBA" id="ARBA00023136"/>
    </source>
</evidence>
<evidence type="ECO:0000313" key="10">
    <source>
        <dbReference type="EMBL" id="GHO48255.1"/>
    </source>
</evidence>
<proteinExistence type="inferred from homology"/>